<sequence length="186" mass="21307">MKGLAGSGGSTVLPKMTSKRLRYTCLMGIYRLEFRKFLSDVRSSWKQNERLDTIKMRYILFIALCTFIGYANTKCTWKSKKFYEGFVSKAPSSVVENMESYLGLKLKEDDILVKFEFSGKDKSKEVYVMTGQVDQDIVDIVAFTVNKSKFDKGRRLSILQFLSKMMTCSVEGSVPSLKKLGRYLDQ</sequence>
<dbReference type="EMBL" id="JAVFWL010000003">
    <property type="protein sequence ID" value="KAK6745058.1"/>
    <property type="molecule type" value="Genomic_DNA"/>
</dbReference>
<proteinExistence type="predicted"/>
<name>A0ABR1D546_NECAM</name>
<evidence type="ECO:0000313" key="1">
    <source>
        <dbReference type="EMBL" id="KAK6745058.1"/>
    </source>
</evidence>
<comment type="caution">
    <text evidence="1">The sequence shown here is derived from an EMBL/GenBank/DDBJ whole genome shotgun (WGS) entry which is preliminary data.</text>
</comment>
<gene>
    <name evidence="1" type="primary">Necator_chrIII.g12409</name>
    <name evidence="1" type="ORF">RB195_011643</name>
</gene>
<protein>
    <submittedName>
        <fullName evidence="1">Uncharacterized protein</fullName>
    </submittedName>
</protein>
<reference evidence="1 2" key="1">
    <citation type="submission" date="2023-08" db="EMBL/GenBank/DDBJ databases">
        <title>A Necator americanus chromosomal reference genome.</title>
        <authorList>
            <person name="Ilik V."/>
            <person name="Petrzelkova K.J."/>
            <person name="Pardy F."/>
            <person name="Fuh T."/>
            <person name="Niatou-Singa F.S."/>
            <person name="Gouil Q."/>
            <person name="Baker L."/>
            <person name="Ritchie M.E."/>
            <person name="Jex A.R."/>
            <person name="Gazzola D."/>
            <person name="Li H."/>
            <person name="Toshio Fujiwara R."/>
            <person name="Zhan B."/>
            <person name="Aroian R.V."/>
            <person name="Pafco B."/>
            <person name="Schwarz E.M."/>
        </authorList>
    </citation>
    <scope>NUCLEOTIDE SEQUENCE [LARGE SCALE GENOMIC DNA]</scope>
    <source>
        <strain evidence="1 2">Aroian</strain>
        <tissue evidence="1">Whole animal</tissue>
    </source>
</reference>
<keyword evidence="2" id="KW-1185">Reference proteome</keyword>
<dbReference type="Proteomes" id="UP001303046">
    <property type="component" value="Unassembled WGS sequence"/>
</dbReference>
<accession>A0ABR1D546</accession>
<evidence type="ECO:0000313" key="2">
    <source>
        <dbReference type="Proteomes" id="UP001303046"/>
    </source>
</evidence>
<organism evidence="1 2">
    <name type="scientific">Necator americanus</name>
    <name type="common">Human hookworm</name>
    <dbReference type="NCBI Taxonomy" id="51031"/>
    <lineage>
        <taxon>Eukaryota</taxon>
        <taxon>Metazoa</taxon>
        <taxon>Ecdysozoa</taxon>
        <taxon>Nematoda</taxon>
        <taxon>Chromadorea</taxon>
        <taxon>Rhabditida</taxon>
        <taxon>Rhabditina</taxon>
        <taxon>Rhabditomorpha</taxon>
        <taxon>Strongyloidea</taxon>
        <taxon>Ancylostomatidae</taxon>
        <taxon>Bunostominae</taxon>
        <taxon>Necator</taxon>
    </lineage>
</organism>